<dbReference type="GO" id="GO:0006777">
    <property type="term" value="P:Mo-molybdopterin cofactor biosynthetic process"/>
    <property type="evidence" value="ECO:0007669"/>
    <property type="project" value="UniProtKB-KW"/>
</dbReference>
<feature type="region of interest" description="Disordered" evidence="3">
    <location>
        <begin position="138"/>
        <end position="161"/>
    </location>
</feature>
<dbReference type="Pfam" id="PF06844">
    <property type="entry name" value="DUF1244"/>
    <property type="match status" value="1"/>
</dbReference>
<dbReference type="Proteomes" id="UP001165122">
    <property type="component" value="Unassembled WGS sequence"/>
</dbReference>
<evidence type="ECO:0000313" key="6">
    <source>
        <dbReference type="EMBL" id="GMH53860.1"/>
    </source>
</evidence>
<name>A0A9W6ZPW9_9STRA</name>
<dbReference type="PANTHER" id="PTHR43764">
    <property type="entry name" value="MOLYBDENUM COFACTOR BIOSYNTHESIS"/>
    <property type="match status" value="1"/>
</dbReference>
<evidence type="ECO:0000259" key="5">
    <source>
        <dbReference type="Pfam" id="PF06844"/>
    </source>
</evidence>
<keyword evidence="2" id="KW-0501">Molybdenum cofactor biosynthesis</keyword>
<dbReference type="InterPro" id="IPR051920">
    <property type="entry name" value="MPT_Adenylyltrnsfr/MoaC-Rel"/>
</dbReference>
<dbReference type="EMBL" id="BRXW01000430">
    <property type="protein sequence ID" value="GMH53860.1"/>
    <property type="molecule type" value="Genomic_DNA"/>
</dbReference>
<dbReference type="InterPro" id="IPR001453">
    <property type="entry name" value="MoaB/Mog_dom"/>
</dbReference>
<evidence type="ECO:0000259" key="4">
    <source>
        <dbReference type="Pfam" id="PF00994"/>
    </source>
</evidence>
<dbReference type="Pfam" id="PF00994">
    <property type="entry name" value="MoCF_biosynth"/>
    <property type="match status" value="1"/>
</dbReference>
<sequence>MSSFSNLPRATQTNLEASAFRFLVQHLRERSSSVSNMLLMSVSGFCRNCLTKWLTLSSRSLPETAHLPLDFFANYVYGEDPKAWKEKYNGTPSEELKSNYEASKSIHAKHDKKALEPKQPLQSNVCCKDADELCALPPPPSTSSATSKNSIPLPQPPTSTPHLNVITVIVSDRLYNNQYPDGDKCFPAIERCLKKFASSADLTITPPTIIPDDKSTITSTLSQKIASSTSTSSTSNPTKTILLTCGGTGFSPRDTTPEATLSLSLDKNFTQLISHSLRVSSEDDVMASLSRGVCGEKEGVFLCNLPGKPEGVEGVLEEVFKGVLWWAGEE</sequence>
<dbReference type="PANTHER" id="PTHR43764:SF1">
    <property type="entry name" value="MOLYBDOPTERIN MOLYBDOTRANSFERASE"/>
    <property type="match status" value="1"/>
</dbReference>
<reference evidence="7" key="1">
    <citation type="journal article" date="2023" name="Commun. Biol.">
        <title>Genome analysis of Parmales, the sister group of diatoms, reveals the evolutionary specialization of diatoms from phago-mixotrophs to photoautotrophs.</title>
        <authorList>
            <person name="Ban H."/>
            <person name="Sato S."/>
            <person name="Yoshikawa S."/>
            <person name="Yamada K."/>
            <person name="Nakamura Y."/>
            <person name="Ichinomiya M."/>
            <person name="Sato N."/>
            <person name="Blanc-Mathieu R."/>
            <person name="Endo H."/>
            <person name="Kuwata A."/>
            <person name="Ogata H."/>
        </authorList>
    </citation>
    <scope>NUCLEOTIDE SEQUENCE [LARGE SCALE GENOMIC DNA]</scope>
    <source>
        <strain evidence="7">NIES 3700</strain>
    </source>
</reference>
<proteinExistence type="predicted"/>
<protein>
    <submittedName>
        <fullName evidence="6">Uncharacterized protein</fullName>
    </submittedName>
</protein>
<gene>
    <name evidence="6" type="ORF">TrLO_g14770</name>
</gene>
<evidence type="ECO:0000256" key="1">
    <source>
        <dbReference type="ARBA" id="ARBA00005046"/>
    </source>
</evidence>
<dbReference type="Gene3D" id="3.40.980.10">
    <property type="entry name" value="MoaB/Mog-like domain"/>
    <property type="match status" value="1"/>
</dbReference>
<dbReference type="InterPro" id="IPR036810">
    <property type="entry name" value="SMc04008-like_sf"/>
</dbReference>
<feature type="domain" description="SMc04008-like" evidence="5">
    <location>
        <begin position="34"/>
        <end position="101"/>
    </location>
</feature>
<comment type="pathway">
    <text evidence="1">Cofactor biosynthesis; molybdopterin biosynthesis.</text>
</comment>
<evidence type="ECO:0000256" key="3">
    <source>
        <dbReference type="SAM" id="MobiDB-lite"/>
    </source>
</evidence>
<keyword evidence="7" id="KW-1185">Reference proteome</keyword>
<dbReference type="SUPFAM" id="SSF53218">
    <property type="entry name" value="Molybdenum cofactor biosynthesis proteins"/>
    <property type="match status" value="1"/>
</dbReference>
<comment type="caution">
    <text evidence="6">The sequence shown here is derived from an EMBL/GenBank/DDBJ whole genome shotgun (WGS) entry which is preliminary data.</text>
</comment>
<dbReference type="InterPro" id="IPR023163">
    <property type="entry name" value="SMc04008-like_domain"/>
</dbReference>
<dbReference type="Gene3D" id="1.10.3340.10">
    <property type="entry name" value="SMc04008-like"/>
    <property type="match status" value="1"/>
</dbReference>
<accession>A0A9W6ZPW9</accession>
<organism evidence="6 7">
    <name type="scientific">Triparma laevis f. longispina</name>
    <dbReference type="NCBI Taxonomy" id="1714387"/>
    <lineage>
        <taxon>Eukaryota</taxon>
        <taxon>Sar</taxon>
        <taxon>Stramenopiles</taxon>
        <taxon>Ochrophyta</taxon>
        <taxon>Bolidophyceae</taxon>
        <taxon>Parmales</taxon>
        <taxon>Triparmaceae</taxon>
        <taxon>Triparma</taxon>
    </lineage>
</organism>
<feature type="compositionally biased region" description="Low complexity" evidence="3">
    <location>
        <begin position="142"/>
        <end position="152"/>
    </location>
</feature>
<evidence type="ECO:0000256" key="2">
    <source>
        <dbReference type="ARBA" id="ARBA00023150"/>
    </source>
</evidence>
<feature type="domain" description="MoaB/Mog" evidence="4">
    <location>
        <begin position="168"/>
        <end position="321"/>
    </location>
</feature>
<dbReference type="AlphaFoldDB" id="A0A9W6ZPW9"/>
<evidence type="ECO:0000313" key="7">
    <source>
        <dbReference type="Proteomes" id="UP001165122"/>
    </source>
</evidence>
<dbReference type="InterPro" id="IPR036425">
    <property type="entry name" value="MoaB/Mog-like_dom_sf"/>
</dbReference>
<dbReference type="OrthoDB" id="4349954at2759"/>
<dbReference type="SUPFAM" id="SSF158757">
    <property type="entry name" value="SMc04008-like"/>
    <property type="match status" value="1"/>
</dbReference>